<sequence length="104" mass="11907">MPPADWQRAGSPLPPVYREARTKGHAAEFPGISILARWGTLQEPQDSVFLLTGRHTRQTYGPARQFWHSGFKEDKYMDWQGDFGIQSLRKTNEWAINVTLAFGM</sequence>
<accession>A0A4Y2H5X9</accession>
<gene>
    <name evidence="1" type="ORF">AVEN_192398_1</name>
</gene>
<protein>
    <submittedName>
        <fullName evidence="1">Uncharacterized protein</fullName>
    </submittedName>
</protein>
<name>A0A4Y2H5X9_ARAVE</name>
<organism evidence="1 2">
    <name type="scientific">Araneus ventricosus</name>
    <name type="common">Orbweaver spider</name>
    <name type="synonym">Epeira ventricosa</name>
    <dbReference type="NCBI Taxonomy" id="182803"/>
    <lineage>
        <taxon>Eukaryota</taxon>
        <taxon>Metazoa</taxon>
        <taxon>Ecdysozoa</taxon>
        <taxon>Arthropoda</taxon>
        <taxon>Chelicerata</taxon>
        <taxon>Arachnida</taxon>
        <taxon>Araneae</taxon>
        <taxon>Araneomorphae</taxon>
        <taxon>Entelegynae</taxon>
        <taxon>Araneoidea</taxon>
        <taxon>Araneidae</taxon>
        <taxon>Araneus</taxon>
    </lineage>
</organism>
<comment type="caution">
    <text evidence="1">The sequence shown here is derived from an EMBL/GenBank/DDBJ whole genome shotgun (WGS) entry which is preliminary data.</text>
</comment>
<dbReference type="EMBL" id="BGPR01001746">
    <property type="protein sequence ID" value="GBM60947.1"/>
    <property type="molecule type" value="Genomic_DNA"/>
</dbReference>
<proteinExistence type="predicted"/>
<evidence type="ECO:0000313" key="1">
    <source>
        <dbReference type="EMBL" id="GBM60947.1"/>
    </source>
</evidence>
<dbReference type="Proteomes" id="UP000499080">
    <property type="component" value="Unassembled WGS sequence"/>
</dbReference>
<keyword evidence="2" id="KW-1185">Reference proteome</keyword>
<evidence type="ECO:0000313" key="2">
    <source>
        <dbReference type="Proteomes" id="UP000499080"/>
    </source>
</evidence>
<dbReference type="AlphaFoldDB" id="A0A4Y2H5X9"/>
<reference evidence="1 2" key="1">
    <citation type="journal article" date="2019" name="Sci. Rep.">
        <title>Orb-weaving spider Araneus ventricosus genome elucidates the spidroin gene catalogue.</title>
        <authorList>
            <person name="Kono N."/>
            <person name="Nakamura H."/>
            <person name="Ohtoshi R."/>
            <person name="Moran D.A.P."/>
            <person name="Shinohara A."/>
            <person name="Yoshida Y."/>
            <person name="Fujiwara M."/>
            <person name="Mori M."/>
            <person name="Tomita M."/>
            <person name="Arakawa K."/>
        </authorList>
    </citation>
    <scope>NUCLEOTIDE SEQUENCE [LARGE SCALE GENOMIC DNA]</scope>
</reference>